<accession>A0ABQ3T429</accession>
<organism evidence="2 3">
    <name type="scientific">Streptomyces spororaveus</name>
    <dbReference type="NCBI Taxonomy" id="284039"/>
    <lineage>
        <taxon>Bacteria</taxon>
        <taxon>Bacillati</taxon>
        <taxon>Actinomycetota</taxon>
        <taxon>Actinomycetes</taxon>
        <taxon>Kitasatosporales</taxon>
        <taxon>Streptomycetaceae</taxon>
        <taxon>Streptomyces</taxon>
    </lineage>
</organism>
<name>A0ABQ3T429_9ACTN</name>
<gene>
    <name evidence="2" type="ORF">Sspor_05030</name>
</gene>
<dbReference type="Proteomes" id="UP000608522">
    <property type="component" value="Unassembled WGS sequence"/>
</dbReference>
<protein>
    <submittedName>
        <fullName evidence="2">Uncharacterized protein</fullName>
    </submittedName>
</protein>
<keyword evidence="3" id="KW-1185">Reference proteome</keyword>
<feature type="region of interest" description="Disordered" evidence="1">
    <location>
        <begin position="1"/>
        <end position="71"/>
    </location>
</feature>
<evidence type="ECO:0000313" key="3">
    <source>
        <dbReference type="Proteomes" id="UP000608522"/>
    </source>
</evidence>
<comment type="caution">
    <text evidence="2">The sequence shown here is derived from an EMBL/GenBank/DDBJ whole genome shotgun (WGS) entry which is preliminary data.</text>
</comment>
<feature type="compositionally biased region" description="Basic and acidic residues" evidence="1">
    <location>
        <begin position="1"/>
        <end position="12"/>
    </location>
</feature>
<evidence type="ECO:0000313" key="2">
    <source>
        <dbReference type="EMBL" id="GHI74942.1"/>
    </source>
</evidence>
<evidence type="ECO:0000256" key="1">
    <source>
        <dbReference type="SAM" id="MobiDB-lite"/>
    </source>
</evidence>
<reference evidence="3" key="1">
    <citation type="submission" date="2023-07" db="EMBL/GenBank/DDBJ databases">
        <title>Whole genome shotgun sequence of Streptomyces spororaveus NBRC 15456.</title>
        <authorList>
            <person name="Komaki H."/>
            <person name="Tamura T."/>
        </authorList>
    </citation>
    <scope>NUCLEOTIDE SEQUENCE [LARGE SCALE GENOMIC DNA]</scope>
    <source>
        <strain evidence="3">NBRC 15456</strain>
    </source>
</reference>
<proteinExistence type="predicted"/>
<dbReference type="EMBL" id="BNED01000003">
    <property type="protein sequence ID" value="GHI74942.1"/>
    <property type="molecule type" value="Genomic_DNA"/>
</dbReference>
<sequence>MRRMPSDTKAGETTRTPLLASPETPASVEMLIRSPSVTGSSAPLGMGRGGSAVGAAKAPPPDAADSSSASEMATPALIQFTLI</sequence>